<reference evidence="1 2" key="1">
    <citation type="submission" date="2018-12" db="EMBL/GenBank/DDBJ databases">
        <authorList>
            <consortium name="Pathogen Informatics"/>
        </authorList>
    </citation>
    <scope>NUCLEOTIDE SEQUENCE [LARGE SCALE GENOMIC DNA]</scope>
    <source>
        <strain evidence="1 2">NCTC11951</strain>
    </source>
</reference>
<dbReference type="AlphaFoldDB" id="A0A448J691"/>
<evidence type="ECO:0000313" key="1">
    <source>
        <dbReference type="EMBL" id="VEG60165.1"/>
    </source>
</evidence>
<proteinExistence type="predicted"/>
<organism evidence="1 2">
    <name type="scientific">Campylobacter jejuni subsp. doylei</name>
    <dbReference type="NCBI Taxonomy" id="32021"/>
    <lineage>
        <taxon>Bacteria</taxon>
        <taxon>Pseudomonadati</taxon>
        <taxon>Campylobacterota</taxon>
        <taxon>Epsilonproteobacteria</taxon>
        <taxon>Campylobacterales</taxon>
        <taxon>Campylobacteraceae</taxon>
        <taxon>Campylobacter</taxon>
    </lineage>
</organism>
<name>A0A448J691_CAMJU</name>
<evidence type="ECO:0000313" key="2">
    <source>
        <dbReference type="Proteomes" id="UP000275504"/>
    </source>
</evidence>
<accession>A0A448J691</accession>
<protein>
    <submittedName>
        <fullName evidence="1">Uncharacterized protein</fullName>
    </submittedName>
</protein>
<sequence>MQVNYENFQRMSKEEYYEKYKVGIRFLFGYDQKNDCKLKSLTSFLALLN</sequence>
<gene>
    <name evidence="1" type="ORF">NCTC11951_00130</name>
</gene>
<dbReference type="EMBL" id="LR134359">
    <property type="protein sequence ID" value="VEG60165.1"/>
    <property type="molecule type" value="Genomic_DNA"/>
</dbReference>
<dbReference type="Proteomes" id="UP000275504">
    <property type="component" value="Chromosome"/>
</dbReference>